<feature type="signal peptide" evidence="2">
    <location>
        <begin position="1"/>
        <end position="18"/>
    </location>
</feature>
<dbReference type="Proteomes" id="UP001154329">
    <property type="component" value="Chromosome 2"/>
</dbReference>
<feature type="transmembrane region" description="Helical" evidence="1">
    <location>
        <begin position="399"/>
        <end position="421"/>
    </location>
</feature>
<keyword evidence="1" id="KW-0812">Transmembrane</keyword>
<feature type="chain" id="PRO_5040350634" evidence="2">
    <location>
        <begin position="19"/>
        <end position="435"/>
    </location>
</feature>
<proteinExistence type="predicted"/>
<keyword evidence="1" id="KW-0472">Membrane</keyword>
<organism evidence="3 4">
    <name type="scientific">Aphis gossypii</name>
    <name type="common">Cotton aphid</name>
    <dbReference type="NCBI Taxonomy" id="80765"/>
    <lineage>
        <taxon>Eukaryota</taxon>
        <taxon>Metazoa</taxon>
        <taxon>Ecdysozoa</taxon>
        <taxon>Arthropoda</taxon>
        <taxon>Hexapoda</taxon>
        <taxon>Insecta</taxon>
        <taxon>Pterygota</taxon>
        <taxon>Neoptera</taxon>
        <taxon>Paraneoptera</taxon>
        <taxon>Hemiptera</taxon>
        <taxon>Sternorrhyncha</taxon>
        <taxon>Aphidomorpha</taxon>
        <taxon>Aphidoidea</taxon>
        <taxon>Aphididae</taxon>
        <taxon>Aphidini</taxon>
        <taxon>Aphis</taxon>
        <taxon>Aphis</taxon>
    </lineage>
</organism>
<evidence type="ECO:0000256" key="1">
    <source>
        <dbReference type="SAM" id="Phobius"/>
    </source>
</evidence>
<sequence length="435" mass="50232">MYLLNLFLLYCTVPCIIANNITILTDWKKSTLQCMNNFFENKEFLTMNDTFVTIFGLNEKKDSVVHNIVLRNFNELMSQYHKTDNLLQEQSQKYYSRLIDTLNNSKNQFLLFGEKSIFNNEDFFLHNHTNVEIVWCKDGKCENCKEKMPKPLAIVNQVPEIKTIDEQNQPKNKASDKSWSDEIDGAKSFRLELSPYSILTGISGETVKLYFRVIHRSWIPLEYNFHCYDQMGLIRSVLPTSVILPPNSPPFDVMVILEVTGPEGSTDEITFSVLQPEFETIKINFYIGKLTGDTTRPTIDYIFNGDCRFADTPHTCASEKWNVEVTIQDENSGLAMISSIPNNIRFRSEFNIGTKLPVIIHYTATCCFPKFEIIATDLRGNTNKKTIDAEKQYLNIAEIALIVLSAIVLLLLILFLIWSIIRCQRRKRSRDFLSR</sequence>
<dbReference type="AlphaFoldDB" id="A0A9P0NIY4"/>
<evidence type="ECO:0000313" key="3">
    <source>
        <dbReference type="EMBL" id="CAH1723425.1"/>
    </source>
</evidence>
<keyword evidence="2" id="KW-0732">Signal</keyword>
<reference evidence="3" key="2">
    <citation type="submission" date="2022-10" db="EMBL/GenBank/DDBJ databases">
        <authorList>
            <consortium name="ENA_rothamsted_submissions"/>
            <consortium name="culmorum"/>
            <person name="King R."/>
        </authorList>
    </citation>
    <scope>NUCLEOTIDE SEQUENCE</scope>
</reference>
<dbReference type="OrthoDB" id="6610237at2759"/>
<evidence type="ECO:0000313" key="4">
    <source>
        <dbReference type="Proteomes" id="UP001154329"/>
    </source>
</evidence>
<dbReference type="EMBL" id="OU899035">
    <property type="protein sequence ID" value="CAH1723425.1"/>
    <property type="molecule type" value="Genomic_DNA"/>
</dbReference>
<keyword evidence="4" id="KW-1185">Reference proteome</keyword>
<protein>
    <submittedName>
        <fullName evidence="3">Uncharacterized protein</fullName>
    </submittedName>
</protein>
<keyword evidence="1" id="KW-1133">Transmembrane helix</keyword>
<reference evidence="3" key="1">
    <citation type="submission" date="2022-02" db="EMBL/GenBank/DDBJ databases">
        <authorList>
            <person name="King R."/>
        </authorList>
    </citation>
    <scope>NUCLEOTIDE SEQUENCE</scope>
</reference>
<name>A0A9P0NIY4_APHGO</name>
<accession>A0A9P0NIY4</accession>
<gene>
    <name evidence="3" type="ORF">APHIGO_LOCUS5161</name>
</gene>
<evidence type="ECO:0000256" key="2">
    <source>
        <dbReference type="SAM" id="SignalP"/>
    </source>
</evidence>